<dbReference type="InterPro" id="IPR005648">
    <property type="entry name" value="FlgD"/>
</dbReference>
<comment type="caution">
    <text evidence="8">The sequence shown here is derived from an EMBL/GenBank/DDBJ whole genome shotgun (WGS) entry which is preliminary data.</text>
</comment>
<evidence type="ECO:0000313" key="9">
    <source>
        <dbReference type="Proteomes" id="UP001082899"/>
    </source>
</evidence>
<protein>
    <recommendedName>
        <fullName evidence="2 5">Basal-body rod modification protein FlgD</fullName>
    </recommendedName>
</protein>
<dbReference type="Pfam" id="PF13860">
    <property type="entry name" value="FlgD_ig"/>
    <property type="match status" value="1"/>
</dbReference>
<keyword evidence="8" id="KW-0966">Cell projection</keyword>
<feature type="domain" description="FlgD/Vpr Ig-like" evidence="6">
    <location>
        <begin position="162"/>
        <end position="239"/>
    </location>
</feature>
<evidence type="ECO:0000259" key="6">
    <source>
        <dbReference type="Pfam" id="PF13860"/>
    </source>
</evidence>
<reference evidence="8" key="1">
    <citation type="submission" date="2022-11" db="EMBL/GenBank/DDBJ databases">
        <title>Robbsia betulipollinis sp. nov., isolated from pollen of birch (Betula pendula).</title>
        <authorList>
            <person name="Shi H."/>
            <person name="Ambika Manirajan B."/>
            <person name="Ratering S."/>
            <person name="Geissler-Plaum R."/>
            <person name="Schnell S."/>
        </authorList>
    </citation>
    <scope>NUCLEOTIDE SEQUENCE</scope>
    <source>
        <strain evidence="8">Bb-Pol-6</strain>
    </source>
</reference>
<keyword evidence="3 5" id="KW-1005">Bacterial flagellum biogenesis</keyword>
<dbReference type="EMBL" id="JAPMXC010000001">
    <property type="protein sequence ID" value="MCY0386015.1"/>
    <property type="molecule type" value="Genomic_DNA"/>
</dbReference>
<keyword evidence="8" id="KW-0282">Flagellum</keyword>
<evidence type="ECO:0000259" key="7">
    <source>
        <dbReference type="Pfam" id="PF13861"/>
    </source>
</evidence>
<gene>
    <name evidence="8" type="ORF">OVY01_01890</name>
</gene>
<proteinExistence type="inferred from homology"/>
<name>A0ABT3ZJ71_9BURK</name>
<sequence length="283" mass="27428">MDTISSSSAVTNSAVPKAVLNAVNGRSAGRSAEDQAGAAAAAGAVAAAGAPGAAPEAGAAGLGEALGGAAGALSKSTGAPGSTKSAADMQSTFMKLLTTEMKNQDPTNPMDSSQMTSQLAQINTVSGIAGLNTTLSSLATQLNATQQVSASALIGKSVLANGNGIQVAAGKASAFGMQLTAPASAVKVTVVDAGGHPVRSMALESKETGMTPLSWDGKDDTGKTVADGSYTFKVSASNGADPVSATALSQSKVNSIVQQPNGTAGLMLGNGATTSLSSVAQIL</sequence>
<organism evidence="8 9">
    <name type="scientific">Robbsia betulipollinis</name>
    <dbReference type="NCBI Taxonomy" id="2981849"/>
    <lineage>
        <taxon>Bacteria</taxon>
        <taxon>Pseudomonadati</taxon>
        <taxon>Pseudomonadota</taxon>
        <taxon>Betaproteobacteria</taxon>
        <taxon>Burkholderiales</taxon>
        <taxon>Burkholderiaceae</taxon>
        <taxon>Robbsia</taxon>
    </lineage>
</organism>
<dbReference type="Pfam" id="PF03963">
    <property type="entry name" value="FlgD"/>
    <property type="match status" value="1"/>
</dbReference>
<evidence type="ECO:0000256" key="4">
    <source>
        <dbReference type="ARBA" id="ARBA00024746"/>
    </source>
</evidence>
<evidence type="ECO:0000256" key="2">
    <source>
        <dbReference type="ARBA" id="ARBA00016013"/>
    </source>
</evidence>
<feature type="domain" description="FlgD Tudor-like" evidence="7">
    <location>
        <begin position="146"/>
        <end position="279"/>
    </location>
</feature>
<keyword evidence="9" id="KW-1185">Reference proteome</keyword>
<dbReference type="RefSeq" id="WP_267845218.1">
    <property type="nucleotide sequence ID" value="NZ_JAPMXC010000001.1"/>
</dbReference>
<evidence type="ECO:0000256" key="3">
    <source>
        <dbReference type="ARBA" id="ARBA00022795"/>
    </source>
</evidence>
<evidence type="ECO:0000256" key="5">
    <source>
        <dbReference type="RuleBase" id="RU362076"/>
    </source>
</evidence>
<comment type="function">
    <text evidence="4 5">Required for flagellar hook formation. May act as a scaffolding protein.</text>
</comment>
<dbReference type="InterPro" id="IPR025965">
    <property type="entry name" value="FlgD/Vpr_Ig-like"/>
</dbReference>
<dbReference type="Gene3D" id="2.60.40.4070">
    <property type="match status" value="1"/>
</dbReference>
<accession>A0ABT3ZJ71</accession>
<dbReference type="Proteomes" id="UP001082899">
    <property type="component" value="Unassembled WGS sequence"/>
</dbReference>
<dbReference type="InterPro" id="IPR025963">
    <property type="entry name" value="FLgD_Tudor"/>
</dbReference>
<evidence type="ECO:0000256" key="1">
    <source>
        <dbReference type="ARBA" id="ARBA00010577"/>
    </source>
</evidence>
<dbReference type="Gene3D" id="2.30.30.910">
    <property type="match status" value="1"/>
</dbReference>
<dbReference type="Pfam" id="PF13861">
    <property type="entry name" value="FLgD_tudor"/>
    <property type="match status" value="1"/>
</dbReference>
<keyword evidence="8" id="KW-0969">Cilium</keyword>
<evidence type="ECO:0000313" key="8">
    <source>
        <dbReference type="EMBL" id="MCY0386015.1"/>
    </source>
</evidence>
<comment type="similarity">
    <text evidence="1 5">Belongs to the FlgD family.</text>
</comment>